<keyword evidence="2" id="KW-1185">Reference proteome</keyword>
<evidence type="ECO:0000313" key="3">
    <source>
        <dbReference type="WBParaSite" id="Pan_g4663.t1"/>
    </source>
</evidence>
<dbReference type="WBParaSite" id="Pan_g4663.t1">
    <property type="protein sequence ID" value="Pan_g4663.t1"/>
    <property type="gene ID" value="Pan_g4663"/>
</dbReference>
<reference evidence="3" key="2">
    <citation type="submission" date="2020-10" db="UniProtKB">
        <authorList>
            <consortium name="WormBaseParasite"/>
        </authorList>
    </citation>
    <scope>IDENTIFICATION</scope>
</reference>
<dbReference type="AlphaFoldDB" id="A0A7E4VX88"/>
<name>A0A7E4VX88_PANRE</name>
<protein>
    <submittedName>
        <fullName evidence="3">Transmembrane protein</fullName>
    </submittedName>
</protein>
<reference evidence="2" key="1">
    <citation type="journal article" date="2013" name="Genetics">
        <title>The draft genome and transcriptome of Panagrellus redivivus are shaped by the harsh demands of a free-living lifestyle.</title>
        <authorList>
            <person name="Srinivasan J."/>
            <person name="Dillman A.R."/>
            <person name="Macchietto M.G."/>
            <person name="Heikkinen L."/>
            <person name="Lakso M."/>
            <person name="Fracchia K.M."/>
            <person name="Antoshechkin I."/>
            <person name="Mortazavi A."/>
            <person name="Wong G."/>
            <person name="Sternberg P.W."/>
        </authorList>
    </citation>
    <scope>NUCLEOTIDE SEQUENCE [LARGE SCALE GENOMIC DNA]</scope>
    <source>
        <strain evidence="2">MT8872</strain>
    </source>
</reference>
<organism evidence="2 3">
    <name type="scientific">Panagrellus redivivus</name>
    <name type="common">Microworm</name>
    <dbReference type="NCBI Taxonomy" id="6233"/>
    <lineage>
        <taxon>Eukaryota</taxon>
        <taxon>Metazoa</taxon>
        <taxon>Ecdysozoa</taxon>
        <taxon>Nematoda</taxon>
        <taxon>Chromadorea</taxon>
        <taxon>Rhabditida</taxon>
        <taxon>Tylenchina</taxon>
        <taxon>Panagrolaimomorpha</taxon>
        <taxon>Panagrolaimoidea</taxon>
        <taxon>Panagrolaimidae</taxon>
        <taxon>Panagrellus</taxon>
    </lineage>
</organism>
<proteinExistence type="predicted"/>
<dbReference type="Proteomes" id="UP000492821">
    <property type="component" value="Unassembled WGS sequence"/>
</dbReference>
<keyword evidence="1" id="KW-0472">Membrane</keyword>
<keyword evidence="1" id="KW-1133">Transmembrane helix</keyword>
<feature type="transmembrane region" description="Helical" evidence="1">
    <location>
        <begin position="35"/>
        <end position="55"/>
    </location>
</feature>
<accession>A0A7E4VX88</accession>
<keyword evidence="1" id="KW-0812">Transmembrane</keyword>
<evidence type="ECO:0000256" key="1">
    <source>
        <dbReference type="SAM" id="Phobius"/>
    </source>
</evidence>
<evidence type="ECO:0000313" key="2">
    <source>
        <dbReference type="Proteomes" id="UP000492821"/>
    </source>
</evidence>
<sequence>MAWFTGVGVGNIVTMKDGENRRACCVRSATDDSVFIWSVCGVTFGLVTCFVYVSFGLGRRRCFRIQIEA</sequence>